<name>A0A8X6R887_TRICX</name>
<proteinExistence type="predicted"/>
<feature type="compositionally biased region" description="Basic and acidic residues" evidence="1">
    <location>
        <begin position="51"/>
        <end position="67"/>
    </location>
</feature>
<dbReference type="Proteomes" id="UP000887159">
    <property type="component" value="Unassembled WGS sequence"/>
</dbReference>
<evidence type="ECO:0000313" key="3">
    <source>
        <dbReference type="Proteomes" id="UP000887159"/>
    </source>
</evidence>
<evidence type="ECO:0000256" key="1">
    <source>
        <dbReference type="SAM" id="MobiDB-lite"/>
    </source>
</evidence>
<reference evidence="2" key="1">
    <citation type="submission" date="2020-08" db="EMBL/GenBank/DDBJ databases">
        <title>Multicomponent nature underlies the extraordinary mechanical properties of spider dragline silk.</title>
        <authorList>
            <person name="Kono N."/>
            <person name="Nakamura H."/>
            <person name="Mori M."/>
            <person name="Yoshida Y."/>
            <person name="Ohtoshi R."/>
            <person name="Malay A.D."/>
            <person name="Moran D.A.P."/>
            <person name="Tomita M."/>
            <person name="Numata K."/>
            <person name="Arakawa K."/>
        </authorList>
    </citation>
    <scope>NUCLEOTIDE SEQUENCE</scope>
</reference>
<dbReference type="AlphaFoldDB" id="A0A8X6R887"/>
<gene>
    <name evidence="2" type="ORF">TNCV_2449961</name>
</gene>
<protein>
    <submittedName>
        <fullName evidence="2">Uncharacterized protein</fullName>
    </submittedName>
</protein>
<comment type="caution">
    <text evidence="2">The sequence shown here is derived from an EMBL/GenBank/DDBJ whole genome shotgun (WGS) entry which is preliminary data.</text>
</comment>
<feature type="compositionally biased region" description="Basic and acidic residues" evidence="1">
    <location>
        <begin position="75"/>
        <end position="116"/>
    </location>
</feature>
<accession>A0A8X6R887</accession>
<evidence type="ECO:0000313" key="2">
    <source>
        <dbReference type="EMBL" id="GFX90221.1"/>
    </source>
</evidence>
<feature type="region of interest" description="Disordered" evidence="1">
    <location>
        <begin position="28"/>
        <end position="121"/>
    </location>
</feature>
<keyword evidence="3" id="KW-1185">Reference proteome</keyword>
<organism evidence="2 3">
    <name type="scientific">Trichonephila clavipes</name>
    <name type="common">Golden silk orbweaver</name>
    <name type="synonym">Nephila clavipes</name>
    <dbReference type="NCBI Taxonomy" id="2585209"/>
    <lineage>
        <taxon>Eukaryota</taxon>
        <taxon>Metazoa</taxon>
        <taxon>Ecdysozoa</taxon>
        <taxon>Arthropoda</taxon>
        <taxon>Chelicerata</taxon>
        <taxon>Arachnida</taxon>
        <taxon>Araneae</taxon>
        <taxon>Araneomorphae</taxon>
        <taxon>Entelegynae</taxon>
        <taxon>Araneoidea</taxon>
        <taxon>Nephilidae</taxon>
        <taxon>Trichonephila</taxon>
    </lineage>
</organism>
<feature type="compositionally biased region" description="Basic and acidic residues" evidence="1">
    <location>
        <begin position="29"/>
        <end position="44"/>
    </location>
</feature>
<sequence>MSRSNECSPERNERLLLDRIRHSLLRSQKSLESREQRLQNDRIQHAASRSLESDDSREQRLEYDRIRHAGSRTLELSDSREKRLESDRRHHQKQGEFESQEQHVTRVTEQCDRSHESQGQIMERLAQLRESLSSGRNKFGSRKASAYFQTSALRDIESAENR</sequence>
<dbReference type="EMBL" id="BMAU01021093">
    <property type="protein sequence ID" value="GFX90221.1"/>
    <property type="molecule type" value="Genomic_DNA"/>
</dbReference>